<dbReference type="AlphaFoldDB" id="A0A7I8J3S0"/>
<evidence type="ECO:0000256" key="4">
    <source>
        <dbReference type="ARBA" id="ARBA00023242"/>
    </source>
</evidence>
<evidence type="ECO:0000256" key="5">
    <source>
        <dbReference type="SAM" id="MobiDB-lite"/>
    </source>
</evidence>
<sequence length="591" mass="64915">MLLFHSSVRAIEADEGLSSTVNEVKTTLAVEDIRGSNVREAEEEELMNAGQIEHANGDGMLLSHSSFRAVEADEGFSSTVNETKIVSVEDCRVESGKSEGNIKDDSEGSLTISWFQWDEIHETEKRELGEFFDGSSFSRNPRVYKEYRDFIINKYREDASRRLTFTEVRRSLVGDVGSIHRVFLFLDRWGLINFSTSDGDRAAAAGIDSGGGAFSVALEDGPPSTVKVVPSHNSSKGLSAQLAFGSKVVETGSSFRLPPLTSYSDVFSQQTPLAGRVCGDCGEECISGYYESQSGIVICVKCFENERSGPGKRGEGYKFYDQKIDSAKHLANQWTDRETLSLLEAIVSKGPDWDLIANHVRRSRLDCIGKLIQLPFGEHMGTHGGKFDQRNSMSQQGGESVKCTLPDMFQQESGHESDDIAPESTGEPPRKRKPFPSLGDASDSLVEQVASLSALAGPHVASAAAEAVISALCEEHPYAKKVFTLECKTGRSFSHSMFRINAATATAFGAVAARARLLADQEERQIECLMASIIDLQLESIMEEQYAQIQQLKEDILQEWIDISQRALSAGIPRWKDHGLPKSLPNRSSIT</sequence>
<dbReference type="PANTHER" id="PTHR12802:SF140">
    <property type="entry name" value="SWI_SNF COMPLEX SUBUNIT SWI3A"/>
    <property type="match status" value="1"/>
</dbReference>
<evidence type="ECO:0000259" key="7">
    <source>
        <dbReference type="PROSITE" id="PS51293"/>
    </source>
</evidence>
<feature type="domain" description="SANT" evidence="7">
    <location>
        <begin position="329"/>
        <end position="379"/>
    </location>
</feature>
<dbReference type="FunFam" id="1.10.10.10:FF:000020">
    <property type="entry name" value="SWI/SNF complex subunit SMARCC2 isoform c"/>
    <property type="match status" value="1"/>
</dbReference>
<dbReference type="PROSITE" id="PS51293">
    <property type="entry name" value="SANT"/>
    <property type="match status" value="1"/>
</dbReference>
<protein>
    <submittedName>
        <fullName evidence="8">Uncharacterized protein</fullName>
    </submittedName>
</protein>
<keyword evidence="9" id="KW-1185">Reference proteome</keyword>
<dbReference type="Gene3D" id="1.10.10.10">
    <property type="entry name" value="Winged helix-like DNA-binding domain superfamily/Winged helix DNA-binding domain"/>
    <property type="match status" value="1"/>
</dbReference>
<dbReference type="InterPro" id="IPR036388">
    <property type="entry name" value="WH-like_DNA-bd_sf"/>
</dbReference>
<dbReference type="SUPFAM" id="SSF46689">
    <property type="entry name" value="Homeodomain-like"/>
    <property type="match status" value="2"/>
</dbReference>
<evidence type="ECO:0000256" key="2">
    <source>
        <dbReference type="ARBA" id="ARBA00023125"/>
    </source>
</evidence>
<accession>A0A7I8J3S0</accession>
<keyword evidence="3" id="KW-0804">Transcription</keyword>
<dbReference type="Pfam" id="PF04433">
    <property type="entry name" value="SWIRM"/>
    <property type="match status" value="1"/>
</dbReference>
<evidence type="ECO:0000259" key="6">
    <source>
        <dbReference type="PROSITE" id="PS50934"/>
    </source>
</evidence>
<dbReference type="InterPro" id="IPR009057">
    <property type="entry name" value="Homeodomain-like_sf"/>
</dbReference>
<evidence type="ECO:0000313" key="8">
    <source>
        <dbReference type="EMBL" id="CAA2624590.1"/>
    </source>
</evidence>
<evidence type="ECO:0000313" key="9">
    <source>
        <dbReference type="Proteomes" id="UP001189122"/>
    </source>
</evidence>
<keyword evidence="4" id="KW-0539">Nucleus</keyword>
<dbReference type="Gene3D" id="1.10.10.60">
    <property type="entry name" value="Homeodomain-like"/>
    <property type="match status" value="1"/>
</dbReference>
<dbReference type="InterPro" id="IPR007526">
    <property type="entry name" value="SWIRM"/>
</dbReference>
<dbReference type="EMBL" id="CACRZD030000008">
    <property type="protein sequence ID" value="CAA6664031.1"/>
    <property type="molecule type" value="Genomic_DNA"/>
</dbReference>
<proteinExistence type="predicted"/>
<organism evidence="8">
    <name type="scientific">Spirodela intermedia</name>
    <name type="common">Intermediate duckweed</name>
    <dbReference type="NCBI Taxonomy" id="51605"/>
    <lineage>
        <taxon>Eukaryota</taxon>
        <taxon>Viridiplantae</taxon>
        <taxon>Streptophyta</taxon>
        <taxon>Embryophyta</taxon>
        <taxon>Tracheophyta</taxon>
        <taxon>Spermatophyta</taxon>
        <taxon>Magnoliopsida</taxon>
        <taxon>Liliopsida</taxon>
        <taxon>Araceae</taxon>
        <taxon>Lemnoideae</taxon>
        <taxon>Spirodela</taxon>
    </lineage>
</organism>
<feature type="region of interest" description="Disordered" evidence="5">
    <location>
        <begin position="412"/>
        <end position="440"/>
    </location>
</feature>
<dbReference type="EMBL" id="LR743595">
    <property type="protein sequence ID" value="CAA2624590.1"/>
    <property type="molecule type" value="Genomic_DNA"/>
</dbReference>
<dbReference type="InterPro" id="IPR017884">
    <property type="entry name" value="SANT_dom"/>
</dbReference>
<dbReference type="GO" id="GO:0003677">
    <property type="term" value="F:DNA binding"/>
    <property type="evidence" value="ECO:0007669"/>
    <property type="project" value="UniProtKB-KW"/>
</dbReference>
<dbReference type="Proteomes" id="UP001189122">
    <property type="component" value="Unassembled WGS sequence"/>
</dbReference>
<dbReference type="CDD" id="cd00167">
    <property type="entry name" value="SANT"/>
    <property type="match status" value="1"/>
</dbReference>
<dbReference type="PROSITE" id="PS50934">
    <property type="entry name" value="SWIRM"/>
    <property type="match status" value="1"/>
</dbReference>
<dbReference type="InterPro" id="IPR001005">
    <property type="entry name" value="SANT/Myb"/>
</dbReference>
<name>A0A7I8J3S0_SPIIN</name>
<dbReference type="GO" id="GO:0005634">
    <property type="term" value="C:nucleus"/>
    <property type="evidence" value="ECO:0007669"/>
    <property type="project" value="UniProtKB-ARBA"/>
</dbReference>
<keyword evidence="2" id="KW-0238">DNA-binding</keyword>
<reference evidence="8 9" key="1">
    <citation type="submission" date="2019-12" db="EMBL/GenBank/DDBJ databases">
        <authorList>
            <person name="Scholz U."/>
            <person name="Mascher M."/>
            <person name="Fiebig A."/>
        </authorList>
    </citation>
    <scope>NUCLEOTIDE SEQUENCE</scope>
</reference>
<evidence type="ECO:0000256" key="3">
    <source>
        <dbReference type="ARBA" id="ARBA00023163"/>
    </source>
</evidence>
<dbReference type="PANTHER" id="PTHR12802">
    <property type="entry name" value="SWI/SNF COMPLEX-RELATED"/>
    <property type="match status" value="1"/>
</dbReference>
<evidence type="ECO:0000256" key="1">
    <source>
        <dbReference type="ARBA" id="ARBA00023015"/>
    </source>
</evidence>
<feature type="domain" description="SWIRM" evidence="6">
    <location>
        <begin position="106"/>
        <end position="203"/>
    </location>
</feature>
<gene>
    <name evidence="8" type="ORF">SI7747_08010420</name>
</gene>
<keyword evidence="1" id="KW-0805">Transcription regulation</keyword>